<evidence type="ECO:0000256" key="6">
    <source>
        <dbReference type="PROSITE-ProRule" id="PRU00104"/>
    </source>
</evidence>
<dbReference type="InterPro" id="IPR050409">
    <property type="entry name" value="E3_ubiq-protein_ligase"/>
</dbReference>
<comment type="pathway">
    <text evidence="2">Protein modification; protein ubiquitination.</text>
</comment>
<proteinExistence type="predicted"/>
<accession>A0A9E7L2Q2</accession>
<dbReference type="GO" id="GO:0000209">
    <property type="term" value="P:protein polyubiquitination"/>
    <property type="evidence" value="ECO:0007669"/>
    <property type="project" value="TreeGrafter"/>
</dbReference>
<dbReference type="GO" id="GO:0061630">
    <property type="term" value="F:ubiquitin protein ligase activity"/>
    <property type="evidence" value="ECO:0007669"/>
    <property type="project" value="UniProtKB-EC"/>
</dbReference>
<keyword evidence="5 6" id="KW-0833">Ubl conjugation pathway</keyword>
<comment type="catalytic activity">
    <reaction evidence="1">
        <text>S-ubiquitinyl-[E2 ubiquitin-conjugating enzyme]-L-cysteine + [acceptor protein]-L-lysine = [E2 ubiquitin-conjugating enzyme]-L-cysteine + N(6)-ubiquitinyl-[acceptor protein]-L-lysine.</text>
        <dbReference type="EC" id="2.3.2.26"/>
    </reaction>
</comment>
<evidence type="ECO:0000256" key="2">
    <source>
        <dbReference type="ARBA" id="ARBA00004906"/>
    </source>
</evidence>
<evidence type="ECO:0000256" key="5">
    <source>
        <dbReference type="ARBA" id="ARBA00022786"/>
    </source>
</evidence>
<dbReference type="Gene3D" id="3.30.2410.10">
    <property type="entry name" value="Hect, E3 ligase catalytic domain"/>
    <property type="match status" value="1"/>
</dbReference>
<evidence type="ECO:0000256" key="3">
    <source>
        <dbReference type="ARBA" id="ARBA00012485"/>
    </source>
</evidence>
<name>A0A9E7L2Q2_9LILI</name>
<evidence type="ECO:0000313" key="8">
    <source>
        <dbReference type="EMBL" id="URE35734.1"/>
    </source>
</evidence>
<sequence length="106" mass="11954">MDGLKSLGTCINVEENQLGFVKFSEKCRKLLNAYIRQSPRLIEKALQGIPGSQRLQIRKAYDSPQHLPSAHACFNRLDLPECTSEEQLRRRLLLAINEANEGFGIG</sequence>
<evidence type="ECO:0000256" key="4">
    <source>
        <dbReference type="ARBA" id="ARBA00022679"/>
    </source>
</evidence>
<gene>
    <name evidence="8" type="ORF">MUK42_15576</name>
</gene>
<dbReference type="InterPro" id="IPR035983">
    <property type="entry name" value="Hect_E3_ubiquitin_ligase"/>
</dbReference>
<dbReference type="GO" id="GO:0005737">
    <property type="term" value="C:cytoplasm"/>
    <property type="evidence" value="ECO:0007669"/>
    <property type="project" value="TreeGrafter"/>
</dbReference>
<evidence type="ECO:0000259" key="7">
    <source>
        <dbReference type="PROSITE" id="PS50237"/>
    </source>
</evidence>
<dbReference type="EC" id="2.3.2.26" evidence="3"/>
<reference evidence="8" key="1">
    <citation type="submission" date="2022-05" db="EMBL/GenBank/DDBJ databases">
        <title>The Musa troglodytarum L. genome provides insights into the mechanism of non-climacteric behaviour and enrichment of carotenoids.</title>
        <authorList>
            <person name="Wang J."/>
        </authorList>
    </citation>
    <scope>NUCLEOTIDE SEQUENCE</scope>
    <source>
        <tissue evidence="8">Leaf</tissue>
    </source>
</reference>
<dbReference type="Pfam" id="PF00632">
    <property type="entry name" value="HECT"/>
    <property type="match status" value="1"/>
</dbReference>
<evidence type="ECO:0000313" key="9">
    <source>
        <dbReference type="Proteomes" id="UP001055439"/>
    </source>
</evidence>
<dbReference type="PANTHER" id="PTHR11254:SF398">
    <property type="entry name" value="HECT-TYPE E3 UBIQUITIN TRANSFERASE"/>
    <property type="match status" value="1"/>
</dbReference>
<protein>
    <recommendedName>
        <fullName evidence="3">HECT-type E3 ubiquitin transferase</fullName>
        <ecNumber evidence="3">2.3.2.26</ecNumber>
    </recommendedName>
</protein>
<dbReference type="GO" id="GO:0006511">
    <property type="term" value="P:ubiquitin-dependent protein catabolic process"/>
    <property type="evidence" value="ECO:0007669"/>
    <property type="project" value="TreeGrafter"/>
</dbReference>
<dbReference type="OrthoDB" id="185373at2759"/>
<dbReference type="AlphaFoldDB" id="A0A9E7L2Q2"/>
<dbReference type="InterPro" id="IPR000569">
    <property type="entry name" value="HECT_dom"/>
</dbReference>
<organism evidence="8 9">
    <name type="scientific">Musa troglodytarum</name>
    <name type="common">fe'i banana</name>
    <dbReference type="NCBI Taxonomy" id="320322"/>
    <lineage>
        <taxon>Eukaryota</taxon>
        <taxon>Viridiplantae</taxon>
        <taxon>Streptophyta</taxon>
        <taxon>Embryophyta</taxon>
        <taxon>Tracheophyta</taxon>
        <taxon>Spermatophyta</taxon>
        <taxon>Magnoliopsida</taxon>
        <taxon>Liliopsida</taxon>
        <taxon>Zingiberales</taxon>
        <taxon>Musaceae</taxon>
        <taxon>Musa</taxon>
    </lineage>
</organism>
<dbReference type="PROSITE" id="PS50237">
    <property type="entry name" value="HECT"/>
    <property type="match status" value="1"/>
</dbReference>
<dbReference type="EMBL" id="CP097510">
    <property type="protein sequence ID" value="URE35734.1"/>
    <property type="molecule type" value="Genomic_DNA"/>
</dbReference>
<evidence type="ECO:0000256" key="1">
    <source>
        <dbReference type="ARBA" id="ARBA00000885"/>
    </source>
</evidence>
<dbReference type="PANTHER" id="PTHR11254">
    <property type="entry name" value="HECT DOMAIN UBIQUITIN-PROTEIN LIGASE"/>
    <property type="match status" value="1"/>
</dbReference>
<keyword evidence="9" id="KW-1185">Reference proteome</keyword>
<feature type="domain" description="HECT" evidence="7">
    <location>
        <begin position="22"/>
        <end position="106"/>
    </location>
</feature>
<dbReference type="Proteomes" id="UP001055439">
    <property type="component" value="Chromosome 8"/>
</dbReference>
<keyword evidence="4" id="KW-0808">Transferase</keyword>
<feature type="active site" description="Glycyl thioester intermediate" evidence="6">
    <location>
        <position position="73"/>
    </location>
</feature>
<dbReference type="SUPFAM" id="SSF56204">
    <property type="entry name" value="Hect, E3 ligase catalytic domain"/>
    <property type="match status" value="1"/>
</dbReference>